<sequence>MKNSVIKKVIDIAGSQAKLAQVLGCAQSLISVWLYGKKRVSVSRVPDIVVFSNGAVQAHELRPDLPTVFPPPEKPLNKFPITTGGG</sequence>
<dbReference type="SUPFAM" id="SSF47413">
    <property type="entry name" value="lambda repressor-like DNA-binding domains"/>
    <property type="match status" value="1"/>
</dbReference>
<dbReference type="Pfam" id="PF15943">
    <property type="entry name" value="YdaS_toxin"/>
    <property type="match status" value="1"/>
</dbReference>
<reference evidence="2 3" key="1">
    <citation type="submission" date="2014-02" db="EMBL/GenBank/DDBJ databases">
        <authorList>
            <person name="Genoscope - CEA"/>
        </authorList>
    </citation>
    <scope>NUCLEOTIDE SEQUENCE [LARGE SCALE GENOMIC DNA]</scope>
    <source>
        <strain evidence="2 3">CS03</strain>
    </source>
</reference>
<dbReference type="RefSeq" id="WP_038203399.1">
    <property type="nucleotide sequence ID" value="NZ_CAWMEF010000001.1"/>
</dbReference>
<dbReference type="InterPro" id="IPR010982">
    <property type="entry name" value="Lambda_DNA-bd_dom_sf"/>
</dbReference>
<dbReference type="InterPro" id="IPR031856">
    <property type="entry name" value="YdaS_toxin-like"/>
</dbReference>
<evidence type="ECO:0000313" key="3">
    <source>
        <dbReference type="Proteomes" id="UP000032930"/>
    </source>
</evidence>
<evidence type="ECO:0000313" key="2">
    <source>
        <dbReference type="EMBL" id="CDM88147.1"/>
    </source>
</evidence>
<name>A0A0B6X2Y7_XENBV</name>
<accession>A0A0B6X2Y7</accession>
<proteinExistence type="predicted"/>
<feature type="region of interest" description="Disordered" evidence="1">
    <location>
        <begin position="63"/>
        <end position="86"/>
    </location>
</feature>
<dbReference type="KEGG" id="xbv:XBW1_0790"/>
<dbReference type="EMBL" id="FO818637">
    <property type="protein sequence ID" value="CDM88147.1"/>
    <property type="molecule type" value="Genomic_DNA"/>
</dbReference>
<dbReference type="Gene3D" id="1.10.260.40">
    <property type="entry name" value="lambda repressor-like DNA-binding domains"/>
    <property type="match status" value="1"/>
</dbReference>
<dbReference type="Proteomes" id="UP000032930">
    <property type="component" value="Chromosome"/>
</dbReference>
<dbReference type="GO" id="GO:0003677">
    <property type="term" value="F:DNA binding"/>
    <property type="evidence" value="ECO:0007669"/>
    <property type="project" value="InterPro"/>
</dbReference>
<dbReference type="AlphaFoldDB" id="A0A0B6X2Y7"/>
<evidence type="ECO:0000256" key="1">
    <source>
        <dbReference type="SAM" id="MobiDB-lite"/>
    </source>
</evidence>
<gene>
    <name evidence="2" type="ORF">XBW1_0790</name>
</gene>
<organism evidence="2 3">
    <name type="scientific">Xenorhabdus bovienii</name>
    <name type="common">Xenorhabdus nematophila subsp. bovienii</name>
    <dbReference type="NCBI Taxonomy" id="40576"/>
    <lineage>
        <taxon>Bacteria</taxon>
        <taxon>Pseudomonadati</taxon>
        <taxon>Pseudomonadota</taxon>
        <taxon>Gammaproteobacteria</taxon>
        <taxon>Enterobacterales</taxon>
        <taxon>Morganellaceae</taxon>
        <taxon>Xenorhabdus</taxon>
    </lineage>
</organism>
<protein>
    <submittedName>
        <fullName evidence="2">Cro (Modular protein)</fullName>
    </submittedName>
</protein>